<name>A0A5E4YM26_9BURK</name>
<protein>
    <recommendedName>
        <fullName evidence="3">Phosphatidylserine/phosphatidylglycerophosphate/ cardiolipin synthase</fullName>
    </recommendedName>
</protein>
<proteinExistence type="predicted"/>
<dbReference type="OrthoDB" id="8913873at2"/>
<dbReference type="AlphaFoldDB" id="A0A5E4YM26"/>
<accession>A0A5E4YM26</accession>
<dbReference type="Proteomes" id="UP000414233">
    <property type="component" value="Unassembled WGS sequence"/>
</dbReference>
<evidence type="ECO:0008006" key="3">
    <source>
        <dbReference type="Google" id="ProtNLM"/>
    </source>
</evidence>
<reference evidence="1 2" key="1">
    <citation type="submission" date="2019-08" db="EMBL/GenBank/DDBJ databases">
        <authorList>
            <person name="Peeters C."/>
        </authorList>
    </citation>
    <scope>NUCLEOTIDE SEQUENCE [LARGE SCALE GENOMIC DNA]</scope>
    <source>
        <strain evidence="1 2">LMG 30175</strain>
    </source>
</reference>
<dbReference type="RefSeq" id="WP_150699300.1">
    <property type="nucleotide sequence ID" value="NZ_CABPRZ010000025.1"/>
</dbReference>
<sequence length="100" mass="10931">MSVFAINGVRLNDDTGRVTHVRWARVDTDTNTWAAEPAVDPVIDVVEVIMGGDHVFTVFRDGANTIPGPRVRIDILPGGVETLALENAGKHQTFQNLPRI</sequence>
<gene>
    <name evidence="1" type="ORF">PTE30175_04521</name>
</gene>
<evidence type="ECO:0000313" key="2">
    <source>
        <dbReference type="Proteomes" id="UP000414233"/>
    </source>
</evidence>
<organism evidence="1 2">
    <name type="scientific">Pandoraea terrae</name>
    <dbReference type="NCBI Taxonomy" id="1537710"/>
    <lineage>
        <taxon>Bacteria</taxon>
        <taxon>Pseudomonadati</taxon>
        <taxon>Pseudomonadota</taxon>
        <taxon>Betaproteobacteria</taxon>
        <taxon>Burkholderiales</taxon>
        <taxon>Burkholderiaceae</taxon>
        <taxon>Pandoraea</taxon>
    </lineage>
</organism>
<dbReference type="EMBL" id="CABPRZ010000025">
    <property type="protein sequence ID" value="VVE49829.1"/>
    <property type="molecule type" value="Genomic_DNA"/>
</dbReference>
<evidence type="ECO:0000313" key="1">
    <source>
        <dbReference type="EMBL" id="VVE49829.1"/>
    </source>
</evidence>
<keyword evidence="2" id="KW-1185">Reference proteome</keyword>